<evidence type="ECO:0000313" key="1">
    <source>
        <dbReference type="EMBL" id="MDS3859994.1"/>
    </source>
</evidence>
<accession>A0AAE4JXJ5</accession>
<keyword evidence="1" id="KW-0378">Hydrolase</keyword>
<dbReference type="PANTHER" id="PTHR41244">
    <property type="entry name" value="RHAMNAN SYNTHESIS F"/>
    <property type="match status" value="1"/>
</dbReference>
<dbReference type="InterPro" id="IPR032719">
    <property type="entry name" value="WbsX"/>
</dbReference>
<gene>
    <name evidence="1" type="ORF">RIF25_04140</name>
</gene>
<dbReference type="GO" id="GO:0016787">
    <property type="term" value="F:hydrolase activity"/>
    <property type="evidence" value="ECO:0007669"/>
    <property type="project" value="UniProtKB-KW"/>
</dbReference>
<dbReference type="EMBL" id="JAVMIP010000002">
    <property type="protein sequence ID" value="MDS3859994.1"/>
    <property type="molecule type" value="Genomic_DNA"/>
</dbReference>
<evidence type="ECO:0000313" key="2">
    <source>
        <dbReference type="Proteomes" id="UP001268256"/>
    </source>
</evidence>
<dbReference type="Pfam" id="PF14307">
    <property type="entry name" value="Glyco_tran_WbsX"/>
    <property type="match status" value="1"/>
</dbReference>
<keyword evidence="2" id="KW-1185">Reference proteome</keyword>
<name>A0AAE4JXJ5_9CYAN</name>
<comment type="caution">
    <text evidence="1">The sequence shown here is derived from an EMBL/GenBank/DDBJ whole genome shotgun (WGS) entry which is preliminary data.</text>
</comment>
<dbReference type="AlphaFoldDB" id="A0AAE4JXJ5"/>
<sequence>MAKIIALYFPQLHAIPENDKWWGEGFTDWVNVRRANPLFPEHYQPRIPASENYYDQSKEEVIKDQVSLAKQYGIYGFCHYHYWFNGKQLLEKPTNILLENKDIDIKFCLAWANETWSRRWDGQDHDILQLQTHPAEISSWSLHFDYLIKAWTDKRAITIDGKPIFLIYRPQKIQKIGEMFNYWRLRAKEFGLNDIFFIAMNQYQLPDFSILQHFNGIMLFQPFYTAYNFRKNSMPHILAKVKNKIKNAYNYIPSYIKNNLSNLKSKNKSFLTFYDYDVVWQQIIRQEIDAQLPLFEGAFVDWDNTARYRERATIFRDANPYKFETYMKQLIAKVSKKKLNEQFIFINAWNEWAESAYLEPDSRFGLQYLDALKSAISVYEQISE</sequence>
<reference evidence="2" key="1">
    <citation type="submission" date="2023-07" db="EMBL/GenBank/DDBJ databases">
        <authorList>
            <person name="Luz R."/>
            <person name="Cordeiro R."/>
            <person name="Fonseca A."/>
            <person name="Goncalves V."/>
        </authorList>
    </citation>
    <scope>NUCLEOTIDE SEQUENCE [LARGE SCALE GENOMIC DNA]</scope>
    <source>
        <strain evidence="2">BACA0444</strain>
    </source>
</reference>
<dbReference type="PANTHER" id="PTHR41244:SF1">
    <property type="entry name" value="GLYCOSYLTRANSFERASE"/>
    <property type="match status" value="1"/>
</dbReference>
<organism evidence="1 2">
    <name type="scientific">Pseudocalidococcus azoricus BACA0444</name>
    <dbReference type="NCBI Taxonomy" id="2918990"/>
    <lineage>
        <taxon>Bacteria</taxon>
        <taxon>Bacillati</taxon>
        <taxon>Cyanobacteriota</taxon>
        <taxon>Cyanophyceae</taxon>
        <taxon>Acaryochloridales</taxon>
        <taxon>Thermosynechococcaceae</taxon>
        <taxon>Pseudocalidococcus</taxon>
        <taxon>Pseudocalidococcus azoricus</taxon>
    </lineage>
</organism>
<dbReference type="RefSeq" id="WP_322877283.1">
    <property type="nucleotide sequence ID" value="NZ_JAVMIP010000002.1"/>
</dbReference>
<protein>
    <submittedName>
        <fullName evidence="1">Glycoside hydrolase family 99-like domain-containing protein</fullName>
    </submittedName>
</protein>
<dbReference type="CDD" id="cd11579">
    <property type="entry name" value="Glyco_tran_WbsX"/>
    <property type="match status" value="1"/>
</dbReference>
<dbReference type="Proteomes" id="UP001268256">
    <property type="component" value="Unassembled WGS sequence"/>
</dbReference>
<dbReference type="Gene3D" id="3.20.20.80">
    <property type="entry name" value="Glycosidases"/>
    <property type="match status" value="1"/>
</dbReference>
<proteinExistence type="predicted"/>